<evidence type="ECO:0000313" key="4">
    <source>
        <dbReference type="Proteomes" id="UP001179842"/>
    </source>
</evidence>
<reference evidence="3" key="1">
    <citation type="submission" date="2023-04" db="EMBL/GenBank/DDBJ databases">
        <title>Completed genome of Mycoplasma lagogenitalium type strain 12MS.</title>
        <authorList>
            <person name="Spergser J."/>
        </authorList>
    </citation>
    <scope>NUCLEOTIDE SEQUENCE</scope>
    <source>
        <strain evidence="3">12MS</strain>
    </source>
</reference>
<gene>
    <name evidence="3" type="ORF">QEG99_03505</name>
</gene>
<dbReference type="InterPro" id="IPR000424">
    <property type="entry name" value="Primosome_PriB/ssb"/>
</dbReference>
<dbReference type="PROSITE" id="PS50935">
    <property type="entry name" value="SSB"/>
    <property type="match status" value="1"/>
</dbReference>
<accession>A0ABY8LTD9</accession>
<evidence type="ECO:0008006" key="5">
    <source>
        <dbReference type="Google" id="ProtNLM"/>
    </source>
</evidence>
<keyword evidence="1 2" id="KW-0238">DNA-binding</keyword>
<organism evidence="3 4">
    <name type="scientific">Mesomycoplasma lagogenitalium</name>
    <dbReference type="NCBI Taxonomy" id="171286"/>
    <lineage>
        <taxon>Bacteria</taxon>
        <taxon>Bacillati</taxon>
        <taxon>Mycoplasmatota</taxon>
        <taxon>Mycoplasmoidales</taxon>
        <taxon>Metamycoplasmataceae</taxon>
        <taxon>Mesomycoplasma</taxon>
    </lineage>
</organism>
<sequence length="125" mass="14599">MFSINQLTITGKMVEKPKYKKIKFKDKDVENAVFCLQLLDENKTENIIEINVWGRLVKTIEKISNDDYLLINGKITANNYKEYKNIVIIANSIQIIKNNNYKLFDTNDKSEQVDDDNNLHQISLD</sequence>
<protein>
    <recommendedName>
        <fullName evidence="5">Single-stranded DNA-binding protein</fullName>
    </recommendedName>
</protein>
<evidence type="ECO:0000313" key="3">
    <source>
        <dbReference type="EMBL" id="WGI36505.1"/>
    </source>
</evidence>
<dbReference type="EMBL" id="CP122979">
    <property type="protein sequence ID" value="WGI36505.1"/>
    <property type="molecule type" value="Genomic_DNA"/>
</dbReference>
<keyword evidence="4" id="KW-1185">Reference proteome</keyword>
<evidence type="ECO:0000256" key="1">
    <source>
        <dbReference type="ARBA" id="ARBA00023125"/>
    </source>
</evidence>
<dbReference type="RefSeq" id="WP_280101806.1">
    <property type="nucleotide sequence ID" value="NZ_CP122979.1"/>
</dbReference>
<dbReference type="Gene3D" id="2.40.50.140">
    <property type="entry name" value="Nucleic acid-binding proteins"/>
    <property type="match status" value="1"/>
</dbReference>
<dbReference type="InterPro" id="IPR012340">
    <property type="entry name" value="NA-bd_OB-fold"/>
</dbReference>
<dbReference type="Proteomes" id="UP001179842">
    <property type="component" value="Chromosome"/>
</dbReference>
<dbReference type="SUPFAM" id="SSF50249">
    <property type="entry name" value="Nucleic acid-binding proteins"/>
    <property type="match status" value="1"/>
</dbReference>
<proteinExistence type="predicted"/>
<evidence type="ECO:0000256" key="2">
    <source>
        <dbReference type="PROSITE-ProRule" id="PRU00252"/>
    </source>
</evidence>
<name>A0ABY8LTD9_9BACT</name>